<reference evidence="1" key="1">
    <citation type="submission" date="2023-07" db="EMBL/GenBank/DDBJ databases">
        <title>Chromosome-level Genome Assembly of Striped Snakehead (Channa striata).</title>
        <authorList>
            <person name="Liu H."/>
        </authorList>
    </citation>
    <scope>NUCLEOTIDE SEQUENCE</scope>
    <source>
        <strain evidence="1">Gz</strain>
        <tissue evidence="1">Muscle</tissue>
    </source>
</reference>
<dbReference type="AlphaFoldDB" id="A0AA88T505"/>
<gene>
    <name evidence="1" type="ORF">Q5P01_002665</name>
</gene>
<comment type="caution">
    <text evidence="1">The sequence shown here is derived from an EMBL/GenBank/DDBJ whole genome shotgun (WGS) entry which is preliminary data.</text>
</comment>
<accession>A0AA88T505</accession>
<sequence length="101" mass="11406">MQDTFVEKIERKTTIPKMQFGERYDVAIDSGRATSSPELDPSSSVYILGGRSFDFMLINHFTVKWLQIENRGTVRFLLNDSKNKKTGPSTACHHARPAGET</sequence>
<dbReference type="Proteomes" id="UP001187415">
    <property type="component" value="Unassembled WGS sequence"/>
</dbReference>
<evidence type="ECO:0000313" key="1">
    <source>
        <dbReference type="EMBL" id="KAK2863132.1"/>
    </source>
</evidence>
<proteinExistence type="predicted"/>
<name>A0AA88T505_CHASR</name>
<evidence type="ECO:0000313" key="2">
    <source>
        <dbReference type="Proteomes" id="UP001187415"/>
    </source>
</evidence>
<dbReference type="EMBL" id="JAUPFM010000001">
    <property type="protein sequence ID" value="KAK2863132.1"/>
    <property type="molecule type" value="Genomic_DNA"/>
</dbReference>
<protein>
    <submittedName>
        <fullName evidence="1">Uncharacterized protein</fullName>
    </submittedName>
</protein>
<organism evidence="1 2">
    <name type="scientific">Channa striata</name>
    <name type="common">Snakehead murrel</name>
    <name type="synonym">Ophicephalus striatus</name>
    <dbReference type="NCBI Taxonomy" id="64152"/>
    <lineage>
        <taxon>Eukaryota</taxon>
        <taxon>Metazoa</taxon>
        <taxon>Chordata</taxon>
        <taxon>Craniata</taxon>
        <taxon>Vertebrata</taxon>
        <taxon>Euteleostomi</taxon>
        <taxon>Actinopterygii</taxon>
        <taxon>Neopterygii</taxon>
        <taxon>Teleostei</taxon>
        <taxon>Neoteleostei</taxon>
        <taxon>Acanthomorphata</taxon>
        <taxon>Anabantaria</taxon>
        <taxon>Anabantiformes</taxon>
        <taxon>Channoidei</taxon>
        <taxon>Channidae</taxon>
        <taxon>Channa</taxon>
    </lineage>
</organism>
<keyword evidence="2" id="KW-1185">Reference proteome</keyword>